<name>A0ABY8QAZ1_9RHOB</name>
<protein>
    <submittedName>
        <fullName evidence="1">DUF2793 domain-containing protein</fullName>
    </submittedName>
</protein>
<sequence>MSDDATPLLSLPLILPAQAQKHVTHNESLRLLDILVHLAVLDRTRSAPPDLPIEGDRHIIGPDATGAWLGQSGKVAAFWGGVWVILDPRPGWQARVLAEDLTLVHNGTGWGAAFTLPETQPRFGISTSADDHNRLAVASPASLFTHAGAGHQLKLNKAAPGDTASLLFQSGWSGRAEFGLVGEDAFSLKVSADGSNFQPVLTADPGTGRATLARPVILHSQSTPPQGLPDGALWQENGQLFAQLAGQGIRLDGQGNIPILLPPAGEMILTTTGAGGTTAGTLAGAAGRLDLYPFQPRADLSTDRVLVNCTTAVAGALARVVLYTADSNGRPDALILESDDLDLSTTGAKSAIVTLSLRQGRTVWLGIRHSSTATLSAWAATATPDVNGGTAPVTSARKVLRRTHGWPGPAPAQWAWNPAEISSALATAIWLRQA</sequence>
<proteinExistence type="predicted"/>
<keyword evidence="2" id="KW-1185">Reference proteome</keyword>
<evidence type="ECO:0000313" key="2">
    <source>
        <dbReference type="Proteomes" id="UP001230978"/>
    </source>
</evidence>
<dbReference type="InterPro" id="IPR021251">
    <property type="entry name" value="DUF2793"/>
</dbReference>
<dbReference type="Pfam" id="PF10983">
    <property type="entry name" value="DUF2793"/>
    <property type="match status" value="1"/>
</dbReference>
<dbReference type="RefSeq" id="WP_281469520.1">
    <property type="nucleotide sequence ID" value="NZ_CP124535.1"/>
</dbReference>
<gene>
    <name evidence="1" type="ORF">QF092_08855</name>
</gene>
<reference evidence="1 2" key="1">
    <citation type="submission" date="2023-04" db="EMBL/GenBank/DDBJ databases">
        <title>YMD61, complete Genome.</title>
        <authorList>
            <person name="Zhang J."/>
        </authorList>
    </citation>
    <scope>NUCLEOTIDE SEQUENCE [LARGE SCALE GENOMIC DNA]</scope>
    <source>
        <strain evidence="1 2">YMD61</strain>
    </source>
</reference>
<dbReference type="Proteomes" id="UP001230978">
    <property type="component" value="Chromosome"/>
</dbReference>
<organism evidence="1 2">
    <name type="scientific">Fuscovulum ytuae</name>
    <dbReference type="NCBI Taxonomy" id="3042299"/>
    <lineage>
        <taxon>Bacteria</taxon>
        <taxon>Pseudomonadati</taxon>
        <taxon>Pseudomonadota</taxon>
        <taxon>Alphaproteobacteria</taxon>
        <taxon>Rhodobacterales</taxon>
        <taxon>Paracoccaceae</taxon>
        <taxon>Fuscovulum</taxon>
    </lineage>
</organism>
<accession>A0ABY8QAZ1</accession>
<dbReference type="EMBL" id="CP124535">
    <property type="protein sequence ID" value="WGV17869.1"/>
    <property type="molecule type" value="Genomic_DNA"/>
</dbReference>
<evidence type="ECO:0000313" key="1">
    <source>
        <dbReference type="EMBL" id="WGV17869.1"/>
    </source>
</evidence>